<proteinExistence type="predicted"/>
<evidence type="ECO:0000313" key="2">
    <source>
        <dbReference type="Proteomes" id="UP000075809"/>
    </source>
</evidence>
<evidence type="ECO:0000313" key="1">
    <source>
        <dbReference type="EMBL" id="KYQ47506.1"/>
    </source>
</evidence>
<organism evidence="1 2">
    <name type="scientific">Mycetomoellerius zeteki</name>
    <dbReference type="NCBI Taxonomy" id="64791"/>
    <lineage>
        <taxon>Eukaryota</taxon>
        <taxon>Metazoa</taxon>
        <taxon>Ecdysozoa</taxon>
        <taxon>Arthropoda</taxon>
        <taxon>Hexapoda</taxon>
        <taxon>Insecta</taxon>
        <taxon>Pterygota</taxon>
        <taxon>Neoptera</taxon>
        <taxon>Endopterygota</taxon>
        <taxon>Hymenoptera</taxon>
        <taxon>Apocrita</taxon>
        <taxon>Aculeata</taxon>
        <taxon>Formicoidea</taxon>
        <taxon>Formicidae</taxon>
        <taxon>Myrmicinae</taxon>
        <taxon>Mycetomoellerius</taxon>
    </lineage>
</organism>
<accession>A0A151WI64</accession>
<sequence>MGQIQPSDHNRTNNINRRIIELSDNDSKMVLRRQFGETAERGNSNMQSNALDYENMEILRKLPPDTIVIRQNTKSDIEDSDYRELVEMNSNDNSSISGCADVKKGISREIKHVRNKTLKTIEVRRNPMRMSKRNVDKDFSRPKQLLANNKKEFYSDYEFEKRIKSFAMPYMNTRSITRKMYTVGATYQAPTKKDETEWKEWPVHGMHERPVYHPQAGLAVEYLGKYFTSLDGLSYCEIISEPDIEVISVDPRYNRQVSSAEKEKKLKGKLRMKNKRLNTKNAWNTYLSMDKKSFETCMHESLHCVFDYCAQVMTPVYKQAVEKKMTQLTISAAKTSSLELAKETTNAKSNITISPENVANLAEETKLLEAYAIAMAQSIQNESITNSKNDRRIVSSSTFPSFSALYIPKTQKSTVELNSSKTTSQNGEMIRMNLKQIIRGAPNSSLILLRNSAAKSMSDEVCTKNTFNSAKLEDASSNETLMGMSSIYRKLMFAKESVSKCKESPVNNLHTLKRYATNTQEYMTKKTFLEIPLDKKTVQVMKEVHEGKNPEKIKINRESDGGISNSNKNLVWCTNETSEITRILSNHNKSMLRKSMIQNQIYSSRDMKSSLTKLNIKNLPKNFRQKNTTVEKNQQFISNSPYPNTSFGFSQGKWKKLHLMLENTKNSQIVSSNQNAWKNSSTLLENQKITSSKNEPVTLSTLNYIKKKPSNSRKDLNKHEIIDVKLKGKQSECSRDETETSKMRSLRELLENTAILYCTANGVHQDDLSNYIDTLDNKQSIQWLKTCNNSITFNKKLNMK</sequence>
<gene>
    <name evidence="1" type="ORF">ALC60_13485</name>
</gene>
<dbReference type="AlphaFoldDB" id="A0A151WI64"/>
<keyword evidence="2" id="KW-1185">Reference proteome</keyword>
<dbReference type="STRING" id="64791.A0A151WI64"/>
<reference evidence="1 2" key="1">
    <citation type="submission" date="2015-09" db="EMBL/GenBank/DDBJ databases">
        <title>Trachymyrmex zeteki WGS genome.</title>
        <authorList>
            <person name="Nygaard S."/>
            <person name="Hu H."/>
            <person name="Boomsma J."/>
            <person name="Zhang G."/>
        </authorList>
    </citation>
    <scope>NUCLEOTIDE SEQUENCE [LARGE SCALE GENOMIC DNA]</scope>
    <source>
        <strain evidence="1">Tzet28-1</strain>
        <tissue evidence="1">Whole body</tissue>
    </source>
</reference>
<protein>
    <submittedName>
        <fullName evidence="1">Uncharacterized protein</fullName>
    </submittedName>
</protein>
<dbReference type="Proteomes" id="UP000075809">
    <property type="component" value="Unassembled WGS sequence"/>
</dbReference>
<name>A0A151WI64_9HYME</name>
<dbReference type="EMBL" id="KQ983097">
    <property type="protein sequence ID" value="KYQ47506.1"/>
    <property type="molecule type" value="Genomic_DNA"/>
</dbReference>